<evidence type="ECO:0000256" key="4">
    <source>
        <dbReference type="ARBA" id="ARBA00022884"/>
    </source>
</evidence>
<dbReference type="eggNOG" id="COG0144">
    <property type="taxonomic scope" value="Bacteria"/>
</dbReference>
<dbReference type="RefSeq" id="WP_035553522.1">
    <property type="nucleotide sequence ID" value="NZ_AWFH01000045.1"/>
</dbReference>
<evidence type="ECO:0000256" key="3">
    <source>
        <dbReference type="ARBA" id="ARBA00022691"/>
    </source>
</evidence>
<dbReference type="PANTHER" id="PTHR22807:SF53">
    <property type="entry name" value="RIBOSOMAL RNA SMALL SUBUNIT METHYLTRANSFERASE B-RELATED"/>
    <property type="match status" value="1"/>
</dbReference>
<dbReference type="InterPro" id="IPR049560">
    <property type="entry name" value="MeTrfase_RsmB-F_NOP2_cat"/>
</dbReference>
<feature type="binding site" evidence="5">
    <location>
        <position position="262"/>
    </location>
    <ligand>
        <name>S-adenosyl-L-methionine</name>
        <dbReference type="ChEBI" id="CHEBI:59789"/>
    </ligand>
</feature>
<dbReference type="OrthoDB" id="9810297at2"/>
<dbReference type="Pfam" id="PF01189">
    <property type="entry name" value="Methyltr_RsmB-F"/>
    <property type="match status" value="1"/>
</dbReference>
<dbReference type="AlphaFoldDB" id="A0A059DYJ8"/>
<name>A0A059DYJ8_9PROT</name>
<evidence type="ECO:0000256" key="2">
    <source>
        <dbReference type="ARBA" id="ARBA00022679"/>
    </source>
</evidence>
<comment type="similarity">
    <text evidence="5">Belongs to the class I-like SAM-binding methyltransferase superfamily. RsmB/NOP family.</text>
</comment>
<organism evidence="7 8">
    <name type="scientific">Hyphomonas atlantica</name>
    <dbReference type="NCBI Taxonomy" id="1280948"/>
    <lineage>
        <taxon>Bacteria</taxon>
        <taxon>Pseudomonadati</taxon>
        <taxon>Pseudomonadota</taxon>
        <taxon>Alphaproteobacteria</taxon>
        <taxon>Hyphomonadales</taxon>
        <taxon>Hyphomonadaceae</taxon>
        <taxon>Hyphomonas</taxon>
    </lineage>
</organism>
<evidence type="ECO:0000313" key="8">
    <source>
        <dbReference type="Proteomes" id="UP000024547"/>
    </source>
</evidence>
<gene>
    <name evidence="7" type="ORF">HY36_07365</name>
</gene>
<dbReference type="Gene3D" id="3.30.70.1170">
    <property type="entry name" value="Sun protein, domain 3"/>
    <property type="match status" value="1"/>
</dbReference>
<dbReference type="GO" id="GO:0001510">
    <property type="term" value="P:RNA methylation"/>
    <property type="evidence" value="ECO:0007669"/>
    <property type="project" value="InterPro"/>
</dbReference>
<dbReference type="Proteomes" id="UP000024547">
    <property type="component" value="Unassembled WGS sequence"/>
</dbReference>
<evidence type="ECO:0000313" key="7">
    <source>
        <dbReference type="EMBL" id="KCZ59090.1"/>
    </source>
</evidence>
<dbReference type="GeneID" id="92500850"/>
<evidence type="ECO:0000256" key="5">
    <source>
        <dbReference type="PROSITE-ProRule" id="PRU01023"/>
    </source>
</evidence>
<dbReference type="PANTHER" id="PTHR22807">
    <property type="entry name" value="NOP2 YEAST -RELATED NOL1/NOP2/FMU SUN DOMAIN-CONTAINING"/>
    <property type="match status" value="1"/>
</dbReference>
<sequence>MRNGGRIAAAIDVLKDVLTRHQPVKSAARDWGKRARYAGSKDRAWVSGLVLDALRKKNSIAHAMGDDSPRGLILGALAHAWGWNIRQIDDAMDEDHAPSKLTLEERERLVMAPDPVAPPHVQGDFPEWMAPMMARVFGEEAAVEAQAMAVRADVDLRVNTLKVDAEKAAQPLRSAKAEASPLLVNAFHIPARDPSEREASLESIPAYSKGWVEVQDAGSQIAAAAANAQPGEQVLDYCAGGGGKTLAMASQMQGKGQIFAYDIDGRRLSALIPRLKRSGAHNVQLVHPSEPTQLSDLTGQMDCVFVDAPCTGTGTWRRRPDAKWRLKERQLEKRMGEQDEILAAASQYVKPGGRLVYATCSFLIEEDEDRVANFLSSHADFSEEDAAEAAIASGLLTEDGAAMIRKFRAPTGSVRLTPRRAGTDGFFFAVLRKAG</sequence>
<keyword evidence="8" id="KW-1185">Reference proteome</keyword>
<dbReference type="Pfam" id="PF22458">
    <property type="entry name" value="RsmF-B_ferredox"/>
    <property type="match status" value="1"/>
</dbReference>
<dbReference type="EMBL" id="AWFH01000045">
    <property type="protein sequence ID" value="KCZ59090.1"/>
    <property type="molecule type" value="Genomic_DNA"/>
</dbReference>
<comment type="caution">
    <text evidence="5">Lacks conserved residue(s) required for the propagation of feature annotation.</text>
</comment>
<feature type="domain" description="SAM-dependent MTase RsmB/NOP-type" evidence="6">
    <location>
        <begin position="144"/>
        <end position="434"/>
    </location>
</feature>
<dbReference type="InterPro" id="IPR023267">
    <property type="entry name" value="RCMT"/>
</dbReference>
<dbReference type="PRINTS" id="PR02008">
    <property type="entry name" value="RCMTFAMILY"/>
</dbReference>
<dbReference type="GO" id="GO:0003723">
    <property type="term" value="F:RNA binding"/>
    <property type="evidence" value="ECO:0007669"/>
    <property type="project" value="UniProtKB-UniRule"/>
</dbReference>
<feature type="binding site" evidence="5">
    <location>
        <position position="307"/>
    </location>
    <ligand>
        <name>S-adenosyl-L-methionine</name>
        <dbReference type="ChEBI" id="CHEBI:59789"/>
    </ligand>
</feature>
<accession>A0A059DYJ8</accession>
<dbReference type="CDD" id="cd02440">
    <property type="entry name" value="AdoMet_MTases"/>
    <property type="match status" value="1"/>
</dbReference>
<dbReference type="STRING" id="1280948.HY36_07365"/>
<dbReference type="GO" id="GO:0008173">
    <property type="term" value="F:RNA methyltransferase activity"/>
    <property type="evidence" value="ECO:0007669"/>
    <property type="project" value="InterPro"/>
</dbReference>
<evidence type="ECO:0000256" key="1">
    <source>
        <dbReference type="ARBA" id="ARBA00022603"/>
    </source>
</evidence>
<keyword evidence="1 5" id="KW-0489">Methyltransferase</keyword>
<dbReference type="Gene3D" id="3.40.50.150">
    <property type="entry name" value="Vaccinia Virus protein VP39"/>
    <property type="match status" value="1"/>
</dbReference>
<dbReference type="InterPro" id="IPR001678">
    <property type="entry name" value="MeTrfase_RsmB-F_NOP2_dom"/>
</dbReference>
<dbReference type="PROSITE" id="PS51686">
    <property type="entry name" value="SAM_MT_RSMB_NOP"/>
    <property type="match status" value="1"/>
</dbReference>
<protein>
    <recommendedName>
        <fullName evidence="6">SAM-dependent MTase RsmB/NOP-type domain-containing protein</fullName>
    </recommendedName>
</protein>
<keyword evidence="2 5" id="KW-0808">Transferase</keyword>
<proteinExistence type="inferred from homology"/>
<keyword evidence="3 5" id="KW-0949">S-adenosyl-L-methionine</keyword>
<reference evidence="7 8" key="1">
    <citation type="journal article" date="2014" name="Antonie Van Leeuwenhoek">
        <title>Hyphomonas beringensis sp. nov. and Hyphomonas chukchiensis sp. nov., isolated from surface seawater of the Bering Sea and Chukchi Sea.</title>
        <authorList>
            <person name="Li C."/>
            <person name="Lai Q."/>
            <person name="Li G."/>
            <person name="Dong C."/>
            <person name="Wang J."/>
            <person name="Liao Y."/>
            <person name="Shao Z."/>
        </authorList>
    </citation>
    <scope>NUCLEOTIDE SEQUENCE [LARGE SCALE GENOMIC DNA]</scope>
    <source>
        <strain evidence="7 8">22II1-22F38</strain>
    </source>
</reference>
<dbReference type="SUPFAM" id="SSF53335">
    <property type="entry name" value="S-adenosyl-L-methionine-dependent methyltransferases"/>
    <property type="match status" value="1"/>
</dbReference>
<dbReference type="InterPro" id="IPR029063">
    <property type="entry name" value="SAM-dependent_MTases_sf"/>
</dbReference>
<evidence type="ECO:0000259" key="6">
    <source>
        <dbReference type="PROSITE" id="PS51686"/>
    </source>
</evidence>
<dbReference type="InterPro" id="IPR054728">
    <property type="entry name" value="RsmB-like_ferredoxin"/>
</dbReference>
<comment type="caution">
    <text evidence="7">The sequence shown here is derived from an EMBL/GenBank/DDBJ whole genome shotgun (WGS) entry which is preliminary data.</text>
</comment>
<keyword evidence="4 5" id="KW-0694">RNA-binding</keyword>
<dbReference type="PATRIC" id="fig|1280948.3.peg.2588"/>
<feature type="active site" description="Nucleophile" evidence="5">
    <location>
        <position position="360"/>
    </location>
</feature>